<dbReference type="EMBL" id="CP088147">
    <property type="protein sequence ID" value="UTU54331.1"/>
    <property type="molecule type" value="Genomic_DNA"/>
</dbReference>
<evidence type="ECO:0000256" key="1">
    <source>
        <dbReference type="SAM" id="MobiDB-lite"/>
    </source>
</evidence>
<dbReference type="AlphaFoldDB" id="A0AB38TH22"/>
<evidence type="ECO:0000313" key="2">
    <source>
        <dbReference type="EMBL" id="UTU54331.1"/>
    </source>
</evidence>
<gene>
    <name evidence="2" type="ORF">LRP29_13445</name>
</gene>
<dbReference type="RefSeq" id="WP_013530132.1">
    <property type="nucleotide sequence ID" value="NZ_CP015062.1"/>
</dbReference>
<sequence length="81" mass="9302">MTGRKTHDQQIRIIEERENTKNAGKDFDAEADLKRSAAEREALRKGADMRTDTPDLVDPDDRNMLRGKNQESAHHKNRADD</sequence>
<proteinExistence type="predicted"/>
<dbReference type="Proteomes" id="UP001060070">
    <property type="component" value="Chromosome"/>
</dbReference>
<protein>
    <submittedName>
        <fullName evidence="2">Uncharacterized protein</fullName>
    </submittedName>
</protein>
<accession>A0AB38TH22</accession>
<evidence type="ECO:0000313" key="3">
    <source>
        <dbReference type="Proteomes" id="UP001060070"/>
    </source>
</evidence>
<keyword evidence="3" id="KW-1185">Reference proteome</keyword>
<dbReference type="KEGG" id="mcic:A4R28_15180"/>
<name>A0AB38TH22_9HYPH</name>
<feature type="region of interest" description="Disordered" evidence="1">
    <location>
        <begin position="1"/>
        <end position="81"/>
    </location>
</feature>
<reference evidence="2 3" key="1">
    <citation type="journal article" date="2022" name="Microbiol. Resour. Announc.">
        <title>Complete Genome Sequence of Mesorhizobium ciceri Strain R30, a Rhizobium Used as a Commercial Inoculant for Chickpea in Argentina.</title>
        <authorList>
            <person name="Foresto E."/>
            <person name="Revale S."/>
            <person name="Primo E."/>
            <person name="Nievas F."/>
            <person name="Carezzano E."/>
            <person name="Puente M."/>
            <person name="Alzari P."/>
            <person name="Mart M."/>
            <person name="Ben-Assaya M."/>
            <person name="Mornico D."/>
            <person name="Santoro M."/>
            <person name="Mart F."/>
            <person name="Giordano W."/>
            <person name="Bogino P."/>
        </authorList>
    </citation>
    <scope>NUCLEOTIDE SEQUENCE [LARGE SCALE GENOMIC DNA]</scope>
    <source>
        <strain evidence="2 3">R30</strain>
    </source>
</reference>
<organism evidence="2 3">
    <name type="scientific">Mesorhizobium ciceri</name>
    <dbReference type="NCBI Taxonomy" id="39645"/>
    <lineage>
        <taxon>Bacteria</taxon>
        <taxon>Pseudomonadati</taxon>
        <taxon>Pseudomonadota</taxon>
        <taxon>Alphaproteobacteria</taxon>
        <taxon>Hyphomicrobiales</taxon>
        <taxon>Phyllobacteriaceae</taxon>
        <taxon>Mesorhizobium</taxon>
    </lineage>
</organism>